<gene>
    <name evidence="2" type="ORF">SBRY_30565</name>
</gene>
<dbReference type="Proteomes" id="UP001153328">
    <property type="component" value="Unassembled WGS sequence"/>
</dbReference>
<feature type="region of interest" description="Disordered" evidence="1">
    <location>
        <begin position="167"/>
        <end position="300"/>
    </location>
</feature>
<feature type="compositionally biased region" description="Basic and acidic residues" evidence="1">
    <location>
        <begin position="41"/>
        <end position="69"/>
    </location>
</feature>
<feature type="compositionally biased region" description="Low complexity" evidence="1">
    <location>
        <begin position="97"/>
        <end position="106"/>
    </location>
</feature>
<evidence type="ECO:0000256" key="1">
    <source>
        <dbReference type="SAM" id="MobiDB-lite"/>
    </source>
</evidence>
<feature type="compositionally biased region" description="Basic residues" evidence="1">
    <location>
        <begin position="107"/>
        <end position="151"/>
    </location>
</feature>
<protein>
    <submittedName>
        <fullName evidence="2">Uncharacterized protein</fullName>
    </submittedName>
</protein>
<feature type="compositionally biased region" description="Basic and acidic residues" evidence="1">
    <location>
        <begin position="78"/>
        <end position="87"/>
    </location>
</feature>
<keyword evidence="3" id="KW-1185">Reference proteome</keyword>
<accession>A0A9W4H179</accession>
<organism evidence="2 3">
    <name type="scientific">Actinacidiphila bryophytorum</name>
    <dbReference type="NCBI Taxonomy" id="1436133"/>
    <lineage>
        <taxon>Bacteria</taxon>
        <taxon>Bacillati</taxon>
        <taxon>Actinomycetota</taxon>
        <taxon>Actinomycetes</taxon>
        <taxon>Kitasatosporales</taxon>
        <taxon>Streptomycetaceae</taxon>
        <taxon>Actinacidiphila</taxon>
    </lineage>
</organism>
<dbReference type="EMBL" id="CAJVAX010000017">
    <property type="protein sequence ID" value="CAG7641707.1"/>
    <property type="molecule type" value="Genomic_DNA"/>
</dbReference>
<reference evidence="2" key="1">
    <citation type="submission" date="2021-06" db="EMBL/GenBank/DDBJ databases">
        <authorList>
            <person name="Arsene-Ploetze F."/>
        </authorList>
    </citation>
    <scope>NUCLEOTIDE SEQUENCE</scope>
    <source>
        <strain evidence="2">SBRY1</strain>
    </source>
</reference>
<evidence type="ECO:0000313" key="3">
    <source>
        <dbReference type="Proteomes" id="UP001153328"/>
    </source>
</evidence>
<dbReference type="AlphaFoldDB" id="A0A9W4H179"/>
<proteinExistence type="predicted"/>
<feature type="compositionally biased region" description="Basic residues" evidence="1">
    <location>
        <begin position="233"/>
        <end position="256"/>
    </location>
</feature>
<sequence length="300" mass="34872">MLVRRLLRQRPLGPGRPGIRAVLRRKPVLERQPARLHQQIRHRDAQEQRYVEVRDQGGQRPVRRPDHLVGRLPAPRLQPDEEAGRDHPRQRRRLLQRQHQPVPGHLLRGRHRRRLPLRRHRQRRPGQHRRRRLRRHHLGRRHVRPAARGGRRQVPGRAELLHNARHPAPDLGLQRPGQPAMDPDLLQRTDGHPGRHPTVPGRREQGHHRRHQGGDLVLQRPVQPAVAAQLQRHDHRRPVRPVPRRHRRLHGQRRPGRTVDLQRPAQPTVDPGIAQQQQLRSAAGDAWEGGGGAPACPRTP</sequence>
<comment type="caution">
    <text evidence="2">The sequence shown here is derived from an EMBL/GenBank/DDBJ whole genome shotgun (WGS) entry which is preliminary data.</text>
</comment>
<name>A0A9W4H179_9ACTN</name>
<feature type="region of interest" description="Disordered" evidence="1">
    <location>
        <begin position="35"/>
        <end position="155"/>
    </location>
</feature>
<evidence type="ECO:0000313" key="2">
    <source>
        <dbReference type="EMBL" id="CAG7641707.1"/>
    </source>
</evidence>